<dbReference type="PRINTS" id="PR00173">
    <property type="entry name" value="EDTRNSPORT"/>
</dbReference>
<dbReference type="PROSITE" id="PS00714">
    <property type="entry name" value="NA_DICARBOXYL_SYMP_2"/>
    <property type="match status" value="1"/>
</dbReference>
<dbReference type="PROSITE" id="PS00713">
    <property type="entry name" value="NA_DICARBOXYL_SYMP_1"/>
    <property type="match status" value="1"/>
</dbReference>
<protein>
    <recommendedName>
        <fullName evidence="8">Amino acid transporter</fullName>
    </recommendedName>
</protein>
<dbReference type="PANTHER" id="PTHR11958:SF99">
    <property type="entry name" value="SODIUM-DEPENDENT EXCITATORY AMINO ACID TRANSPORTER GLT-6-RELATED"/>
    <property type="match status" value="1"/>
</dbReference>
<dbReference type="PANTHER" id="PTHR11958">
    <property type="entry name" value="SODIUM/DICARBOXYLATE SYMPORTER-RELATED"/>
    <property type="match status" value="1"/>
</dbReference>
<evidence type="ECO:0000256" key="6">
    <source>
        <dbReference type="ARBA" id="ARBA00023136"/>
    </source>
</evidence>
<feature type="compositionally biased region" description="Low complexity" evidence="9">
    <location>
        <begin position="15"/>
        <end position="33"/>
    </location>
</feature>
<evidence type="ECO:0000256" key="5">
    <source>
        <dbReference type="ARBA" id="ARBA00022989"/>
    </source>
</evidence>
<dbReference type="Pfam" id="PF00375">
    <property type="entry name" value="SDF"/>
    <property type="match status" value="1"/>
</dbReference>
<evidence type="ECO:0000256" key="8">
    <source>
        <dbReference type="RuleBase" id="RU361216"/>
    </source>
</evidence>
<comment type="subcellular location">
    <subcellularLocation>
        <location evidence="1 8">Membrane</location>
        <topology evidence="1 8">Multi-pass membrane protein</topology>
    </subcellularLocation>
</comment>
<gene>
    <name evidence="10" type="ORF">BOX15_Mlig018090g2</name>
</gene>
<dbReference type="GO" id="GO:0015501">
    <property type="term" value="F:glutamate:sodium symporter activity"/>
    <property type="evidence" value="ECO:0007669"/>
    <property type="project" value="TreeGrafter"/>
</dbReference>
<feature type="transmembrane region" description="Helical" evidence="8">
    <location>
        <begin position="88"/>
        <end position="110"/>
    </location>
</feature>
<feature type="transmembrane region" description="Helical" evidence="8">
    <location>
        <begin position="130"/>
        <end position="150"/>
    </location>
</feature>
<keyword evidence="3 8" id="KW-0812">Transmembrane</keyword>
<evidence type="ECO:0000313" key="11">
    <source>
        <dbReference type="Proteomes" id="UP000215902"/>
    </source>
</evidence>
<feature type="transmembrane region" description="Helical" evidence="8">
    <location>
        <begin position="474"/>
        <end position="497"/>
    </location>
</feature>
<dbReference type="GO" id="GO:0005313">
    <property type="term" value="F:L-glutamate transmembrane transporter activity"/>
    <property type="evidence" value="ECO:0007669"/>
    <property type="project" value="TreeGrafter"/>
</dbReference>
<evidence type="ECO:0000256" key="9">
    <source>
        <dbReference type="SAM" id="MobiDB-lite"/>
    </source>
</evidence>
<feature type="compositionally biased region" description="Pro residues" evidence="9">
    <location>
        <begin position="586"/>
        <end position="595"/>
    </location>
</feature>
<dbReference type="SUPFAM" id="SSF118215">
    <property type="entry name" value="Proton glutamate symport protein"/>
    <property type="match status" value="1"/>
</dbReference>
<reference evidence="10 11" key="1">
    <citation type="submission" date="2017-06" db="EMBL/GenBank/DDBJ databases">
        <title>A platform for efficient transgenesis in Macrostomum lignano, a flatworm model organism for stem cell research.</title>
        <authorList>
            <person name="Berezikov E."/>
        </authorList>
    </citation>
    <scope>NUCLEOTIDE SEQUENCE [LARGE SCALE GENOMIC DNA]</scope>
    <source>
        <strain evidence="10">DV1</strain>
        <tissue evidence="10">Whole organism</tissue>
    </source>
</reference>
<feature type="compositionally biased region" description="Basic and acidic residues" evidence="9">
    <location>
        <begin position="575"/>
        <end position="585"/>
    </location>
</feature>
<feature type="transmembrane region" description="Helical" evidence="8">
    <location>
        <begin position="162"/>
        <end position="184"/>
    </location>
</feature>
<keyword evidence="5 8" id="KW-1133">Transmembrane helix</keyword>
<feature type="region of interest" description="Disordered" evidence="9">
    <location>
        <begin position="1"/>
        <end position="72"/>
    </location>
</feature>
<dbReference type="OrthoDB" id="5877963at2759"/>
<feature type="transmembrane region" description="Helical" evidence="8">
    <location>
        <begin position="310"/>
        <end position="330"/>
    </location>
</feature>
<dbReference type="Proteomes" id="UP000215902">
    <property type="component" value="Unassembled WGS sequence"/>
</dbReference>
<dbReference type="InterPro" id="IPR036458">
    <property type="entry name" value="Na:dicarbo_symporter_sf"/>
</dbReference>
<keyword evidence="11" id="KW-1185">Reference proteome</keyword>
<feature type="transmembrane region" description="Helical" evidence="8">
    <location>
        <begin position="263"/>
        <end position="283"/>
    </location>
</feature>
<evidence type="ECO:0000256" key="7">
    <source>
        <dbReference type="ARBA" id="ARBA00023180"/>
    </source>
</evidence>
<proteinExistence type="inferred from homology"/>
<feature type="compositionally biased region" description="Gly residues" evidence="9">
    <location>
        <begin position="48"/>
        <end position="60"/>
    </location>
</feature>
<comment type="similarity">
    <text evidence="8">Belongs to the dicarboxylate/amino acid:cation symporter (DAACS) (TC 2.A.23) family.</text>
</comment>
<evidence type="ECO:0000256" key="4">
    <source>
        <dbReference type="ARBA" id="ARBA00022847"/>
    </source>
</evidence>
<feature type="transmembrane region" description="Helical" evidence="8">
    <location>
        <begin position="447"/>
        <end position="468"/>
    </location>
</feature>
<dbReference type="InterPro" id="IPR018107">
    <property type="entry name" value="Na-dicarboxylate_symporter_CS"/>
</dbReference>
<accession>A0A267GPK7</accession>
<keyword evidence="6 8" id="KW-0472">Membrane</keyword>
<feature type="transmembrane region" description="Helical" evidence="8">
    <location>
        <begin position="342"/>
        <end position="366"/>
    </location>
</feature>
<keyword evidence="2 8" id="KW-0813">Transport</keyword>
<name>A0A267GPK7_9PLAT</name>
<organism evidence="10 11">
    <name type="scientific">Macrostomum lignano</name>
    <dbReference type="NCBI Taxonomy" id="282301"/>
    <lineage>
        <taxon>Eukaryota</taxon>
        <taxon>Metazoa</taxon>
        <taxon>Spiralia</taxon>
        <taxon>Lophotrochozoa</taxon>
        <taxon>Platyhelminthes</taxon>
        <taxon>Rhabditophora</taxon>
        <taxon>Macrostomorpha</taxon>
        <taxon>Macrostomida</taxon>
        <taxon>Macrostomidae</taxon>
        <taxon>Macrostomum</taxon>
    </lineage>
</organism>
<feature type="region of interest" description="Disordered" evidence="9">
    <location>
        <begin position="561"/>
        <end position="595"/>
    </location>
</feature>
<evidence type="ECO:0000313" key="10">
    <source>
        <dbReference type="EMBL" id="PAA87364.1"/>
    </source>
</evidence>
<dbReference type="EMBL" id="NIVC01000236">
    <property type="protein sequence ID" value="PAA87364.1"/>
    <property type="molecule type" value="Genomic_DNA"/>
</dbReference>
<dbReference type="AlphaFoldDB" id="A0A267GPK7"/>
<dbReference type="STRING" id="282301.A0A267GPK7"/>
<evidence type="ECO:0000256" key="3">
    <source>
        <dbReference type="ARBA" id="ARBA00022692"/>
    </source>
</evidence>
<dbReference type="InterPro" id="IPR001991">
    <property type="entry name" value="Na-dicarboxylate_symporter"/>
</dbReference>
<keyword evidence="7" id="KW-0325">Glycoprotein</keyword>
<dbReference type="InterPro" id="IPR050746">
    <property type="entry name" value="DAACS"/>
</dbReference>
<evidence type="ECO:0000256" key="1">
    <source>
        <dbReference type="ARBA" id="ARBA00004141"/>
    </source>
</evidence>
<evidence type="ECO:0000256" key="2">
    <source>
        <dbReference type="ARBA" id="ARBA00022448"/>
    </source>
</evidence>
<dbReference type="GO" id="GO:0015175">
    <property type="term" value="F:neutral L-amino acid transmembrane transporter activity"/>
    <property type="evidence" value="ECO:0007669"/>
    <property type="project" value="TreeGrafter"/>
</dbReference>
<dbReference type="GO" id="GO:0005886">
    <property type="term" value="C:plasma membrane"/>
    <property type="evidence" value="ECO:0007669"/>
    <property type="project" value="TreeGrafter"/>
</dbReference>
<sequence>MSNPLDVIKSKFKKSNPSPNEEGNNEGNNAAKEPMLIEDGGRTVDPSGAGGSGIESGGSGLPSNATFGQRARHRLQTTRKSMMEPENLLVTLTVLAVVLGIVVGLTTRLASPGERAIMIVGFPGELLMNMLKMLIIPLIVSSLISGLSSLDAKSSGKMGSCALLYYFSTTIAAVILGIILVVIIHPGDPEIKRKGTGEKITARRMPSTLDSFLDLFRNMFPENLIEACFRQTATETVDKNVSYVNETTNETLWSMEESSQLTMLWSTNVLGLVSFSIFFGLIIGQMGDQAVLMVQFFNIMNEIVMRMVKVIMWYSPIGIFFLIVSKILLIKDLMSTAQSLGLYMLTVILGLIIHSCGTLAISFFLLTRRNPVTFFRGIFQAWITALGTASSAATLPITFRCLEENNGIDKRVTRFVLPIGATINMDGTALYEAVASIFISQVNAFQLSFTQIIVVSFTATLAAIGAASVPSAGLVTMILVLSAVGLPTDDISLILAVDWLLDRLRTSINVVGDAFGAGIVDHFCKAELQKQDEEAAAQAKEALETGGGDGRPRRLSVAAALQVSDQRGKQQAPPDSKEAATDKKSPPSPTRPQIA</sequence>
<keyword evidence="4 8" id="KW-0769">Symport</keyword>
<comment type="caution">
    <text evidence="10">The sequence shown here is derived from an EMBL/GenBank/DDBJ whole genome shotgun (WGS) entry which is preliminary data.</text>
</comment>
<dbReference type="Gene3D" id="1.10.3860.10">
    <property type="entry name" value="Sodium:dicarboxylate symporter"/>
    <property type="match status" value="1"/>
</dbReference>